<evidence type="ECO:0000313" key="11">
    <source>
        <dbReference type="EMBL" id="OQR80409.1"/>
    </source>
</evidence>
<dbReference type="PANTHER" id="PTHR13182">
    <property type="entry name" value="ZINC FINGER PROTEIN 622"/>
    <property type="match status" value="1"/>
</dbReference>
<dbReference type="InterPro" id="IPR040025">
    <property type="entry name" value="Znf622/Rei1/Reh1"/>
</dbReference>
<reference evidence="11 12" key="1">
    <citation type="journal article" date="2017" name="Gigascience">
        <title>Draft genome of the honey bee ectoparasitic mite, Tropilaelaps mercedesae, is shaped by the parasitic life history.</title>
        <authorList>
            <person name="Dong X."/>
            <person name="Armstrong S.D."/>
            <person name="Xia D."/>
            <person name="Makepeace B.L."/>
            <person name="Darby A.C."/>
            <person name="Kadowaki T."/>
        </authorList>
    </citation>
    <scope>NUCLEOTIDE SEQUENCE [LARGE SCALE GENOMIC DNA]</scope>
    <source>
        <strain evidence="11">Wuxi-XJTLU</strain>
    </source>
</reference>
<dbReference type="InterPro" id="IPR036236">
    <property type="entry name" value="Znf_C2H2_sf"/>
</dbReference>
<evidence type="ECO:0000256" key="4">
    <source>
        <dbReference type="ARBA" id="ARBA00022723"/>
    </source>
</evidence>
<feature type="domain" description="C2H2-type" evidence="10">
    <location>
        <begin position="69"/>
        <end position="93"/>
    </location>
</feature>
<keyword evidence="8" id="KW-0863">Zinc-finger</keyword>
<dbReference type="OrthoDB" id="19329at2759"/>
<dbReference type="InterPro" id="IPR013087">
    <property type="entry name" value="Znf_C2H2_type"/>
</dbReference>
<comment type="similarity">
    <text evidence="7">Belongs to the REI1 family.</text>
</comment>
<accession>A0A1V9Y3U1</accession>
<dbReference type="Gene3D" id="3.30.160.60">
    <property type="entry name" value="Classic Zinc Finger"/>
    <property type="match status" value="1"/>
</dbReference>
<evidence type="ECO:0000256" key="3">
    <source>
        <dbReference type="ARBA" id="ARBA00022517"/>
    </source>
</evidence>
<evidence type="ECO:0000256" key="5">
    <source>
        <dbReference type="ARBA" id="ARBA00022737"/>
    </source>
</evidence>
<keyword evidence="2" id="KW-0963">Cytoplasm</keyword>
<dbReference type="STRING" id="418985.A0A1V9Y3U1"/>
<evidence type="ECO:0000256" key="6">
    <source>
        <dbReference type="ARBA" id="ARBA00022833"/>
    </source>
</evidence>
<dbReference type="PANTHER" id="PTHR13182:SF8">
    <property type="entry name" value="CYTOPLASMIC 60S SUBUNIT BIOGENESIS FACTOR ZNF622"/>
    <property type="match status" value="1"/>
</dbReference>
<keyword evidence="6" id="KW-0862">Zinc</keyword>
<comment type="subcellular location">
    <subcellularLocation>
        <location evidence="1">Cytoplasm</location>
    </subcellularLocation>
</comment>
<dbReference type="InterPro" id="IPR003604">
    <property type="entry name" value="Matrin/U1-like-C_Znf_C2H2"/>
</dbReference>
<dbReference type="SMART" id="SM00355">
    <property type="entry name" value="ZnF_C2H2"/>
    <property type="match status" value="4"/>
</dbReference>
<keyword evidence="3" id="KW-0690">Ribosome biogenesis</keyword>
<dbReference type="EMBL" id="MNPL01000025">
    <property type="protein sequence ID" value="OQR80409.1"/>
    <property type="molecule type" value="Genomic_DNA"/>
</dbReference>
<dbReference type="Pfam" id="PF12756">
    <property type="entry name" value="zf-C2H2_2"/>
    <property type="match status" value="2"/>
</dbReference>
<name>A0A1V9Y3U1_9ACAR</name>
<evidence type="ECO:0000256" key="9">
    <source>
        <dbReference type="SAM" id="MobiDB-lite"/>
    </source>
</evidence>
<evidence type="ECO:0000256" key="1">
    <source>
        <dbReference type="ARBA" id="ARBA00004496"/>
    </source>
</evidence>
<dbReference type="PROSITE" id="PS50157">
    <property type="entry name" value="ZINC_FINGER_C2H2_2"/>
    <property type="match status" value="1"/>
</dbReference>
<keyword evidence="4" id="KW-0479">Metal-binding</keyword>
<dbReference type="GO" id="GO:0003676">
    <property type="term" value="F:nucleic acid binding"/>
    <property type="evidence" value="ECO:0007669"/>
    <property type="project" value="InterPro"/>
</dbReference>
<dbReference type="InterPro" id="IPR041661">
    <property type="entry name" value="ZN622/Rei1/Reh1_Znf-C2H2"/>
</dbReference>
<sequence>MDGETRLACLTCRVIFASAELHRNHYQCDWHRYNLKRKVASLPPVTAEGFNQRVIASQQTSIVSTNDLLHCRNCKKAFKSAQTLESHLKSKAHLDIVKKENPLKTAKFEALDRRPRRNGPPRIRPPITESLDISEVISGSPDEDEDDWEDIELSELDNETQAGQHERDVEIKPADGVQSGGNSDNETVEKMEEEPRKFQLVDCIPTHVCLFCNKLSSDMEQNLEHMAINHSFFIPDSEYLVNAEGLLLYLGYKVGALKICLLCDNDEKTPFSSIMAVQQHMIDKCHTAMDFESPLEYSEFYDYSSSHPEGDPEDEFDPEVLYANEDWTLQLPSGAYIGHRCLMRYYRQHLPAEPTVKPARKNMLVFQKYKALGWTNTTTASQARMKARDQKVAQRLLARQKIAVQLKTTNIRNNKKQLFR</sequence>
<dbReference type="PROSITE" id="PS00028">
    <property type="entry name" value="ZINC_FINGER_C2H2_1"/>
    <property type="match status" value="1"/>
</dbReference>
<dbReference type="Proteomes" id="UP000192247">
    <property type="component" value="Unassembled WGS sequence"/>
</dbReference>
<dbReference type="AlphaFoldDB" id="A0A1V9Y3U1"/>
<proteinExistence type="inferred from homology"/>
<dbReference type="GO" id="GO:0042273">
    <property type="term" value="P:ribosomal large subunit biogenesis"/>
    <property type="evidence" value="ECO:0007669"/>
    <property type="project" value="TreeGrafter"/>
</dbReference>
<gene>
    <name evidence="11" type="ORF">BIW11_05073</name>
</gene>
<feature type="compositionally biased region" description="Acidic residues" evidence="9">
    <location>
        <begin position="141"/>
        <end position="158"/>
    </location>
</feature>
<feature type="region of interest" description="Disordered" evidence="9">
    <location>
        <begin position="108"/>
        <end position="192"/>
    </location>
</feature>
<dbReference type="SMART" id="SM00451">
    <property type="entry name" value="ZnF_U1"/>
    <property type="match status" value="2"/>
</dbReference>
<evidence type="ECO:0000256" key="8">
    <source>
        <dbReference type="PROSITE-ProRule" id="PRU00042"/>
    </source>
</evidence>
<comment type="caution">
    <text evidence="11">The sequence shown here is derived from an EMBL/GenBank/DDBJ whole genome shotgun (WGS) entry which is preliminary data.</text>
</comment>
<feature type="compositionally biased region" description="Basic and acidic residues" evidence="9">
    <location>
        <begin position="164"/>
        <end position="173"/>
    </location>
</feature>
<evidence type="ECO:0000256" key="7">
    <source>
        <dbReference type="ARBA" id="ARBA00034126"/>
    </source>
</evidence>
<dbReference type="SUPFAM" id="SSF57667">
    <property type="entry name" value="beta-beta-alpha zinc fingers"/>
    <property type="match status" value="2"/>
</dbReference>
<keyword evidence="5" id="KW-0677">Repeat</keyword>
<dbReference type="InParanoid" id="A0A1V9Y3U1"/>
<evidence type="ECO:0000259" key="10">
    <source>
        <dbReference type="PROSITE" id="PS50157"/>
    </source>
</evidence>
<protein>
    <submittedName>
        <fullName evidence="11">Zinc finger protein-like</fullName>
    </submittedName>
</protein>
<dbReference type="FunCoup" id="A0A1V9Y3U1">
    <property type="interactions" value="454"/>
</dbReference>
<dbReference type="GO" id="GO:0008270">
    <property type="term" value="F:zinc ion binding"/>
    <property type="evidence" value="ECO:0007669"/>
    <property type="project" value="UniProtKB-KW"/>
</dbReference>
<evidence type="ECO:0000256" key="2">
    <source>
        <dbReference type="ARBA" id="ARBA00022490"/>
    </source>
</evidence>
<dbReference type="GO" id="GO:0030687">
    <property type="term" value="C:preribosome, large subunit precursor"/>
    <property type="evidence" value="ECO:0007669"/>
    <property type="project" value="TreeGrafter"/>
</dbReference>
<evidence type="ECO:0000313" key="12">
    <source>
        <dbReference type="Proteomes" id="UP000192247"/>
    </source>
</evidence>
<dbReference type="GO" id="GO:0005737">
    <property type="term" value="C:cytoplasm"/>
    <property type="evidence" value="ECO:0007669"/>
    <property type="project" value="UniProtKB-SubCell"/>
</dbReference>
<organism evidence="11 12">
    <name type="scientific">Tropilaelaps mercedesae</name>
    <dbReference type="NCBI Taxonomy" id="418985"/>
    <lineage>
        <taxon>Eukaryota</taxon>
        <taxon>Metazoa</taxon>
        <taxon>Ecdysozoa</taxon>
        <taxon>Arthropoda</taxon>
        <taxon>Chelicerata</taxon>
        <taxon>Arachnida</taxon>
        <taxon>Acari</taxon>
        <taxon>Parasitiformes</taxon>
        <taxon>Mesostigmata</taxon>
        <taxon>Gamasina</taxon>
        <taxon>Dermanyssoidea</taxon>
        <taxon>Laelapidae</taxon>
        <taxon>Tropilaelaps</taxon>
    </lineage>
</organism>
<keyword evidence="12" id="KW-1185">Reference proteome</keyword>